<gene>
    <name evidence="2" type="ORF">TWF481_003628</name>
</gene>
<sequence>MPMCESRASMQGYAKDDLNYMKNMKLDPDANELKNEPMLVDRDKEVGKSGSDSSLYTFPPRS</sequence>
<organism evidence="2 3">
    <name type="scientific">Arthrobotrys musiformis</name>
    <dbReference type="NCBI Taxonomy" id="47236"/>
    <lineage>
        <taxon>Eukaryota</taxon>
        <taxon>Fungi</taxon>
        <taxon>Dikarya</taxon>
        <taxon>Ascomycota</taxon>
        <taxon>Pezizomycotina</taxon>
        <taxon>Orbiliomycetes</taxon>
        <taxon>Orbiliales</taxon>
        <taxon>Orbiliaceae</taxon>
        <taxon>Arthrobotrys</taxon>
    </lineage>
</organism>
<evidence type="ECO:0000256" key="1">
    <source>
        <dbReference type="SAM" id="MobiDB-lite"/>
    </source>
</evidence>
<evidence type="ECO:0000313" key="2">
    <source>
        <dbReference type="EMBL" id="KAK6508862.1"/>
    </source>
</evidence>
<comment type="caution">
    <text evidence="2">The sequence shown here is derived from an EMBL/GenBank/DDBJ whole genome shotgun (WGS) entry which is preliminary data.</text>
</comment>
<dbReference type="Proteomes" id="UP001370758">
    <property type="component" value="Unassembled WGS sequence"/>
</dbReference>
<keyword evidence="3" id="KW-1185">Reference proteome</keyword>
<name>A0AAV9WJ40_9PEZI</name>
<dbReference type="AlphaFoldDB" id="A0AAV9WJ40"/>
<dbReference type="EMBL" id="JAVHJL010000002">
    <property type="protein sequence ID" value="KAK6508862.1"/>
    <property type="molecule type" value="Genomic_DNA"/>
</dbReference>
<reference evidence="2 3" key="1">
    <citation type="submission" date="2023-08" db="EMBL/GenBank/DDBJ databases">
        <authorList>
            <person name="Palmer J.M."/>
        </authorList>
    </citation>
    <scope>NUCLEOTIDE SEQUENCE [LARGE SCALE GENOMIC DNA]</scope>
    <source>
        <strain evidence="2 3">TWF481</strain>
    </source>
</reference>
<proteinExistence type="predicted"/>
<feature type="region of interest" description="Disordered" evidence="1">
    <location>
        <begin position="29"/>
        <end position="62"/>
    </location>
</feature>
<accession>A0AAV9WJ40</accession>
<protein>
    <submittedName>
        <fullName evidence="2">Uncharacterized protein</fullName>
    </submittedName>
</protein>
<feature type="compositionally biased region" description="Basic and acidic residues" evidence="1">
    <location>
        <begin position="29"/>
        <end position="47"/>
    </location>
</feature>
<evidence type="ECO:0000313" key="3">
    <source>
        <dbReference type="Proteomes" id="UP001370758"/>
    </source>
</evidence>